<dbReference type="EMBL" id="CALNXJ010000079">
    <property type="protein sequence ID" value="CAH3161360.1"/>
    <property type="molecule type" value="Genomic_DNA"/>
</dbReference>
<dbReference type="InterPro" id="IPR036179">
    <property type="entry name" value="Ig-like_dom_sf"/>
</dbReference>
<dbReference type="SMART" id="SM00409">
    <property type="entry name" value="IG"/>
    <property type="match status" value="3"/>
</dbReference>
<evidence type="ECO:0000313" key="7">
    <source>
        <dbReference type="Proteomes" id="UP001159428"/>
    </source>
</evidence>
<keyword evidence="3" id="KW-1133">Transmembrane helix</keyword>
<dbReference type="InterPro" id="IPR013783">
    <property type="entry name" value="Ig-like_fold"/>
</dbReference>
<evidence type="ECO:0000256" key="4">
    <source>
        <dbReference type="SAM" id="SignalP"/>
    </source>
</evidence>
<dbReference type="Gene3D" id="2.60.40.10">
    <property type="entry name" value="Immunoglobulins"/>
    <property type="match status" value="2"/>
</dbReference>
<keyword evidence="7" id="KW-1185">Reference proteome</keyword>
<gene>
    <name evidence="6" type="ORF">PMEA_00032840</name>
</gene>
<evidence type="ECO:0000256" key="3">
    <source>
        <dbReference type="SAM" id="Phobius"/>
    </source>
</evidence>
<keyword evidence="3" id="KW-0812">Transmembrane</keyword>
<feature type="region of interest" description="Disordered" evidence="2">
    <location>
        <begin position="521"/>
        <end position="593"/>
    </location>
</feature>
<dbReference type="InterPro" id="IPR003598">
    <property type="entry name" value="Ig_sub2"/>
</dbReference>
<keyword evidence="1" id="KW-0393">Immunoglobulin domain</keyword>
<dbReference type="SMART" id="SM00408">
    <property type="entry name" value="IGc2"/>
    <property type="match status" value="2"/>
</dbReference>
<evidence type="ECO:0000259" key="5">
    <source>
        <dbReference type="PROSITE" id="PS50835"/>
    </source>
</evidence>
<feature type="chain" id="PRO_5043818568" description="Ig-like domain-containing protein" evidence="4">
    <location>
        <begin position="26"/>
        <end position="593"/>
    </location>
</feature>
<feature type="domain" description="Ig-like" evidence="5">
    <location>
        <begin position="241"/>
        <end position="317"/>
    </location>
</feature>
<dbReference type="Pfam" id="PF13927">
    <property type="entry name" value="Ig_3"/>
    <property type="match status" value="2"/>
</dbReference>
<protein>
    <recommendedName>
        <fullName evidence="5">Ig-like domain-containing protein</fullName>
    </recommendedName>
</protein>
<dbReference type="AlphaFoldDB" id="A0AAU9XY29"/>
<dbReference type="PANTHER" id="PTHR10075:SF14">
    <property type="entry name" value="CELL ADHESION MOLECULE DSCAM2-RELATED"/>
    <property type="match status" value="1"/>
</dbReference>
<dbReference type="InterPro" id="IPR007110">
    <property type="entry name" value="Ig-like_dom"/>
</dbReference>
<name>A0AAU9XY29_9CNID</name>
<proteinExistence type="predicted"/>
<feature type="domain" description="Ig-like" evidence="5">
    <location>
        <begin position="150"/>
        <end position="238"/>
    </location>
</feature>
<dbReference type="InterPro" id="IPR003599">
    <property type="entry name" value="Ig_sub"/>
</dbReference>
<dbReference type="Proteomes" id="UP001159428">
    <property type="component" value="Unassembled WGS sequence"/>
</dbReference>
<feature type="signal peptide" evidence="4">
    <location>
        <begin position="1"/>
        <end position="25"/>
    </location>
</feature>
<evidence type="ECO:0000256" key="1">
    <source>
        <dbReference type="ARBA" id="ARBA00023319"/>
    </source>
</evidence>
<dbReference type="PANTHER" id="PTHR10075">
    <property type="entry name" value="BASIGIN RELATED"/>
    <property type="match status" value="1"/>
</dbReference>
<evidence type="ECO:0000256" key="2">
    <source>
        <dbReference type="SAM" id="MobiDB-lite"/>
    </source>
</evidence>
<evidence type="ECO:0000313" key="6">
    <source>
        <dbReference type="EMBL" id="CAH3161360.1"/>
    </source>
</evidence>
<organism evidence="6 7">
    <name type="scientific">Pocillopora meandrina</name>
    <dbReference type="NCBI Taxonomy" id="46732"/>
    <lineage>
        <taxon>Eukaryota</taxon>
        <taxon>Metazoa</taxon>
        <taxon>Cnidaria</taxon>
        <taxon>Anthozoa</taxon>
        <taxon>Hexacorallia</taxon>
        <taxon>Scleractinia</taxon>
        <taxon>Astrocoeniina</taxon>
        <taxon>Pocilloporidae</taxon>
        <taxon>Pocillopora</taxon>
    </lineage>
</organism>
<feature type="transmembrane region" description="Helical" evidence="3">
    <location>
        <begin position="438"/>
        <end position="461"/>
    </location>
</feature>
<sequence>MESFSVIWCSFLLVNVQFFVWKVDATITWTLPSPQRGPLSASDGTARTTLKVFDGRSPELRLEWDFTLDGVVLSFVAWNIGTTVNIGSKAPSGAVTVLPAFQGQFNISPNDRATLIIYNTTAADGEKITCRVVAGMNIWEDVILVVIKVPANITEIRGEQTVHEGGNLLLTCEASGKPEPNITWTKEKRGNEGNTGVLPVGKVLNITKISRNDSGTFNCTAYNGFGEADSQTVHVTVTYPPKIVKFKTEYFVGVQERVTLKCEAEGNPPSTYIWIPCDTEQVCDKNALHISQVLSDTNYTCRVANVHGNDSKTANVYIGGNVINITIVNISEICTGGKYKSSLLLEKFEELLKDAFADKSGYEGVQLKCVRCESRVAVLALQFNSSTKERDVIITLNDTVKDGKLGEFSVGAIKGERPDVKTTCEGTKTQLDDSTGGIAWWIILIIVLAVVIVLVLLVILLKKTGRCPPLSVKNGKHPRVHSDEGRGIATEADNQYAAAGPNVNYRASNPSSEPSVTYEVANRSSEGRRGNKAGAPKEPLPEYAVVDKTKKKKKTPKPGELQYAELGELTGRGQKATMPRVSGTDTVYADIKS</sequence>
<dbReference type="PROSITE" id="PS50835">
    <property type="entry name" value="IG_LIKE"/>
    <property type="match status" value="2"/>
</dbReference>
<comment type="caution">
    <text evidence="6">The sequence shown here is derived from an EMBL/GenBank/DDBJ whole genome shotgun (WGS) entry which is preliminary data.</text>
</comment>
<dbReference type="SUPFAM" id="SSF48726">
    <property type="entry name" value="Immunoglobulin"/>
    <property type="match status" value="2"/>
</dbReference>
<keyword evidence="4" id="KW-0732">Signal</keyword>
<keyword evidence="3" id="KW-0472">Membrane</keyword>
<reference evidence="6 7" key="1">
    <citation type="submission" date="2022-05" db="EMBL/GenBank/DDBJ databases">
        <authorList>
            <consortium name="Genoscope - CEA"/>
            <person name="William W."/>
        </authorList>
    </citation>
    <scope>NUCLEOTIDE SEQUENCE [LARGE SCALE GENOMIC DNA]</scope>
</reference>
<accession>A0AAU9XY29</accession>